<dbReference type="Proteomes" id="UP000286045">
    <property type="component" value="Unassembled WGS sequence"/>
</dbReference>
<feature type="compositionally biased region" description="Basic and acidic residues" evidence="1">
    <location>
        <begin position="240"/>
        <end position="256"/>
    </location>
</feature>
<evidence type="ECO:0000313" key="3">
    <source>
        <dbReference type="EMBL" id="RWA13840.1"/>
    </source>
</evidence>
<reference evidence="3 4" key="1">
    <citation type="submission" date="2018-12" db="EMBL/GenBank/DDBJ databases">
        <title>Draft genome sequence of Xylaria grammica IHI A82.</title>
        <authorList>
            <person name="Buettner E."/>
            <person name="Kellner H."/>
        </authorList>
    </citation>
    <scope>NUCLEOTIDE SEQUENCE [LARGE SCALE GENOMIC DNA]</scope>
    <source>
        <strain evidence="3 4">IHI A82</strain>
    </source>
</reference>
<name>A0A439DHF5_9PEZI</name>
<comment type="caution">
    <text evidence="3">The sequence shown here is derived from an EMBL/GenBank/DDBJ whole genome shotgun (WGS) entry which is preliminary data.</text>
</comment>
<dbReference type="Pfam" id="PF04696">
    <property type="entry name" value="Pinin_SDK_memA"/>
    <property type="match status" value="1"/>
</dbReference>
<feature type="compositionally biased region" description="Basic and acidic residues" evidence="1">
    <location>
        <begin position="82"/>
        <end position="96"/>
    </location>
</feature>
<feature type="compositionally biased region" description="Basic and acidic residues" evidence="1">
    <location>
        <begin position="273"/>
        <end position="283"/>
    </location>
</feature>
<feature type="compositionally biased region" description="Polar residues" evidence="1">
    <location>
        <begin position="107"/>
        <end position="116"/>
    </location>
</feature>
<feature type="compositionally biased region" description="Basic and acidic residues" evidence="1">
    <location>
        <begin position="63"/>
        <end position="74"/>
    </location>
</feature>
<dbReference type="STRING" id="363999.A0A439DHF5"/>
<feature type="region of interest" description="Disordered" evidence="1">
    <location>
        <begin position="240"/>
        <end position="295"/>
    </location>
</feature>
<sequence>MSAKEDSPNHRANGKVAEPGPDPEPIAGRGQEPASANVQQKRKAFSSIAAEDAIPKSAKRTRLGGEKIDERHEPQPQPTRETGTDRREMALQEEKRRGKRLLGGLMNTLNQASAGSQHRKRPDIERRQQAKSIQQRAEEDRLRIQKISKLEAVRKVEQLKFDERVMKTRHIDMLAKARFLQTKAKPKIFYLPWELTRTQEDTIQDQIQQAEKIIEKEASRFKEHKEQRLRVLGVAVKPSLSEKGETVGKPNDEDKPQPVSTNRPPSHATNKVGPEKESDRADDVMIEEDEDTVIY</sequence>
<feature type="domain" description="Pinin/SDK/MemA protein" evidence="2">
    <location>
        <begin position="92"/>
        <end position="208"/>
    </location>
</feature>
<evidence type="ECO:0000256" key="1">
    <source>
        <dbReference type="SAM" id="MobiDB-lite"/>
    </source>
</evidence>
<organism evidence="3 4">
    <name type="scientific">Xylaria grammica</name>
    <dbReference type="NCBI Taxonomy" id="363999"/>
    <lineage>
        <taxon>Eukaryota</taxon>
        <taxon>Fungi</taxon>
        <taxon>Dikarya</taxon>
        <taxon>Ascomycota</taxon>
        <taxon>Pezizomycotina</taxon>
        <taxon>Sordariomycetes</taxon>
        <taxon>Xylariomycetidae</taxon>
        <taxon>Xylariales</taxon>
        <taxon>Xylariaceae</taxon>
        <taxon>Xylaria</taxon>
    </lineage>
</organism>
<dbReference type="AlphaFoldDB" id="A0A439DHF5"/>
<dbReference type="EMBL" id="RYZI01000018">
    <property type="protein sequence ID" value="RWA13840.1"/>
    <property type="molecule type" value="Genomic_DNA"/>
</dbReference>
<evidence type="ECO:0000313" key="4">
    <source>
        <dbReference type="Proteomes" id="UP000286045"/>
    </source>
</evidence>
<evidence type="ECO:0000259" key="2">
    <source>
        <dbReference type="Pfam" id="PF04696"/>
    </source>
</evidence>
<feature type="compositionally biased region" description="Acidic residues" evidence="1">
    <location>
        <begin position="284"/>
        <end position="295"/>
    </location>
</feature>
<proteinExistence type="predicted"/>
<feature type="region of interest" description="Disordered" evidence="1">
    <location>
        <begin position="1"/>
        <end position="138"/>
    </location>
</feature>
<feature type="compositionally biased region" description="Polar residues" evidence="1">
    <location>
        <begin position="258"/>
        <end position="269"/>
    </location>
</feature>
<keyword evidence="4" id="KW-1185">Reference proteome</keyword>
<protein>
    <recommendedName>
        <fullName evidence="2">Pinin/SDK/MemA protein domain-containing protein</fullName>
    </recommendedName>
</protein>
<gene>
    <name evidence="3" type="ORF">EKO27_g1246</name>
</gene>
<dbReference type="InterPro" id="IPR006786">
    <property type="entry name" value="Pinin_SDK_MemA"/>
</dbReference>
<accession>A0A439DHF5</accession>